<reference evidence="4" key="1">
    <citation type="submission" date="2016-10" db="EMBL/GenBank/DDBJ databases">
        <authorList>
            <person name="Varghese N."/>
            <person name="Submissions S."/>
        </authorList>
    </citation>
    <scope>NUCLEOTIDE SEQUENCE [LARGE SCALE GENOMIC DNA]</scope>
    <source>
        <strain evidence="4">CGMCC 1.9127</strain>
    </source>
</reference>
<organism evidence="3 4">
    <name type="scientific">Colwellia chukchiensis</name>
    <dbReference type="NCBI Taxonomy" id="641665"/>
    <lineage>
        <taxon>Bacteria</taxon>
        <taxon>Pseudomonadati</taxon>
        <taxon>Pseudomonadota</taxon>
        <taxon>Gammaproteobacteria</taxon>
        <taxon>Alteromonadales</taxon>
        <taxon>Colwelliaceae</taxon>
        <taxon>Colwellia</taxon>
    </lineage>
</organism>
<dbReference type="InterPro" id="IPR018639">
    <property type="entry name" value="DUF2062"/>
</dbReference>
<dbReference type="AlphaFoldDB" id="A0A1H7FZR1"/>
<dbReference type="RefSeq" id="WP_085283155.1">
    <property type="nucleotide sequence ID" value="NZ_FOBI01000001.1"/>
</dbReference>
<name>A0A1H7FZR1_9GAMM</name>
<feature type="domain" description="DUF2062" evidence="2">
    <location>
        <begin position="23"/>
        <end position="164"/>
    </location>
</feature>
<keyword evidence="1" id="KW-1133">Transmembrane helix</keyword>
<evidence type="ECO:0000313" key="3">
    <source>
        <dbReference type="EMBL" id="SEK31593.1"/>
    </source>
</evidence>
<dbReference type="Pfam" id="PF09835">
    <property type="entry name" value="DUF2062"/>
    <property type="match status" value="1"/>
</dbReference>
<protein>
    <recommendedName>
        <fullName evidence="2">DUF2062 domain-containing protein</fullName>
    </recommendedName>
</protein>
<gene>
    <name evidence="3" type="ORF">SAMN05216262_10150</name>
</gene>
<feature type="transmembrane region" description="Helical" evidence="1">
    <location>
        <begin position="42"/>
        <end position="59"/>
    </location>
</feature>
<keyword evidence="4" id="KW-1185">Reference proteome</keyword>
<proteinExistence type="predicted"/>
<dbReference type="STRING" id="641665.GCA_002104455_00652"/>
<dbReference type="PANTHER" id="PTHR40547:SF1">
    <property type="entry name" value="SLL0298 PROTEIN"/>
    <property type="match status" value="1"/>
</dbReference>
<sequence length="171" mass="19459">MPKKMIQRLMPDHQTIKNNKHLKVFGALLHNANLWHLNRRSVSKAFAVGLFFAFIPVPFQMVLAAGLAIIVHANLPLSIALVWITNPLTMPAIFYACYLVGTWIIGVPTRKFAFEASWQWLVESVSTIGPAFIIGCGVLAVLFSFLGFITINSFWRFSVRKEWKKRQQSRD</sequence>
<evidence type="ECO:0000259" key="2">
    <source>
        <dbReference type="Pfam" id="PF09835"/>
    </source>
</evidence>
<keyword evidence="1" id="KW-0472">Membrane</keyword>
<evidence type="ECO:0000313" key="4">
    <source>
        <dbReference type="Proteomes" id="UP000199297"/>
    </source>
</evidence>
<dbReference type="OrthoDB" id="9786029at2"/>
<keyword evidence="1" id="KW-0812">Transmembrane</keyword>
<accession>A0A1H7FZR1</accession>
<feature type="transmembrane region" description="Helical" evidence="1">
    <location>
        <begin position="92"/>
        <end position="108"/>
    </location>
</feature>
<dbReference type="EMBL" id="FOBI01000001">
    <property type="protein sequence ID" value="SEK31593.1"/>
    <property type="molecule type" value="Genomic_DNA"/>
</dbReference>
<evidence type="ECO:0000256" key="1">
    <source>
        <dbReference type="SAM" id="Phobius"/>
    </source>
</evidence>
<dbReference type="Proteomes" id="UP000199297">
    <property type="component" value="Unassembled WGS sequence"/>
</dbReference>
<feature type="transmembrane region" description="Helical" evidence="1">
    <location>
        <begin position="128"/>
        <end position="155"/>
    </location>
</feature>
<dbReference type="PANTHER" id="PTHR40547">
    <property type="entry name" value="SLL0298 PROTEIN"/>
    <property type="match status" value="1"/>
</dbReference>